<organism evidence="2 3">
    <name type="scientific">Tritrichomonas musculus</name>
    <dbReference type="NCBI Taxonomy" id="1915356"/>
    <lineage>
        <taxon>Eukaryota</taxon>
        <taxon>Metamonada</taxon>
        <taxon>Parabasalia</taxon>
        <taxon>Tritrichomonadida</taxon>
        <taxon>Tritrichomonadidae</taxon>
        <taxon>Tritrichomonas</taxon>
    </lineage>
</organism>
<dbReference type="EMBL" id="JAPFFF010000011">
    <property type="protein sequence ID" value="KAK8878693.1"/>
    <property type="molecule type" value="Genomic_DNA"/>
</dbReference>
<accession>A0ABR2JME1</accession>
<reference evidence="2 3" key="1">
    <citation type="submission" date="2024-04" db="EMBL/GenBank/DDBJ databases">
        <title>Tritrichomonas musculus Genome.</title>
        <authorList>
            <person name="Alves-Ferreira E."/>
            <person name="Grigg M."/>
            <person name="Lorenzi H."/>
            <person name="Galac M."/>
        </authorList>
    </citation>
    <scope>NUCLEOTIDE SEQUENCE [LARGE SCALE GENOMIC DNA]</scope>
    <source>
        <strain evidence="2 3">EAF2021</strain>
    </source>
</reference>
<keyword evidence="1" id="KW-0175">Coiled coil</keyword>
<feature type="coiled-coil region" evidence="1">
    <location>
        <begin position="631"/>
        <end position="669"/>
    </location>
</feature>
<evidence type="ECO:0000313" key="2">
    <source>
        <dbReference type="EMBL" id="KAK8878693.1"/>
    </source>
</evidence>
<comment type="caution">
    <text evidence="2">The sequence shown here is derived from an EMBL/GenBank/DDBJ whole genome shotgun (WGS) entry which is preliminary data.</text>
</comment>
<gene>
    <name evidence="2" type="ORF">M9Y10_005473</name>
</gene>
<dbReference type="Proteomes" id="UP001470230">
    <property type="component" value="Unassembled WGS sequence"/>
</dbReference>
<evidence type="ECO:0000313" key="3">
    <source>
        <dbReference type="Proteomes" id="UP001470230"/>
    </source>
</evidence>
<protein>
    <submittedName>
        <fullName evidence="2">Uncharacterized protein</fullName>
    </submittedName>
</protein>
<sequence>MQPQTNNNETQATKEQGTIASIAGVAKGVENIRELDYSISDKEGVKLPVSYFSAKCKTKAETLLYNITRILNTNDTADIDFTLGGTNNKELKPLCSRFCDNIIVYFVISEDVIKHNKTLTNYIKCKETNDDQQEEDKEESNKEDKQLNRVLKEIAPFLANNTEHIKELFNKFDIPINKTNIKPTSFKVDKGNIKQFIKVSLPDAPLDKILNIVCSKEIIKEFNNNGIFINDIDITQDYSGTINKKDVIDYLLNKPDFRKEGDTCNTLYEYTSDASDGLEDYGDLINEEIYNEEELNRINSRYSTNKPIKTIIDNNNSVGANCLTFITNSYFGAVRYKFYNKFVQSMESPSVRGRVGNHYSHWTNNPEQILKESINKSLETGLLRLEITYYIENQAITEEYINEHFEYLVSLLPPRLIFYNSITKQWMLLLGAIKYNLCIVDIDNSLAMLSYSINKLTNKISGFYIKNTTTNKLSNILKLYSFNCPIVLLSFKRTIEEGKDKLLIKQRTYKKELINTVNKSFVLNELITYLSNGNTYFTPCIAKDNSKAEDVGLIDCSICRLRFQTKKNISQLTTYNVPIVFKPIDKQLIEYPQENINRTTKRIKEDKEENLFKDAREELINEIIRENHIKRQLAKEQTQMLEDKRNELIKQKEEEFNQQMQEYKAYEEATKIKNTFIKLFNETLNSNKHKLIELNDKEHLFVYAFKFIFTRFGSTALLLCSKQDNIDRESNLSIYWSVKSVYNYLIENNSKWFELSNNIYGSSFGIPIIEIEKEGVYYNASRNLCAKINVVNNTTTSNEIHLNQPLEFWHNVDIETIKKEVPNDIKVDNILTHNSYCKGKHEPIDKLVKEGDVIEIFNTFQYKGSYLISFRLNGKEQTAKSNRFLDDIIKDKESVFKVVVGIQKTHPISKRRCYIFIS</sequence>
<keyword evidence="3" id="KW-1185">Reference proteome</keyword>
<evidence type="ECO:0000256" key="1">
    <source>
        <dbReference type="SAM" id="Coils"/>
    </source>
</evidence>
<proteinExistence type="predicted"/>
<name>A0ABR2JME1_9EUKA</name>